<dbReference type="SUPFAM" id="SSF110997">
    <property type="entry name" value="Sporulation related repeat"/>
    <property type="match status" value="1"/>
</dbReference>
<feature type="region of interest" description="Disordered" evidence="1">
    <location>
        <begin position="66"/>
        <end position="92"/>
    </location>
</feature>
<protein>
    <recommendedName>
        <fullName evidence="2">SPOR domain-containing protein</fullName>
    </recommendedName>
</protein>
<feature type="compositionally biased region" description="Low complexity" evidence="1">
    <location>
        <begin position="587"/>
        <end position="611"/>
    </location>
</feature>
<dbReference type="Gene3D" id="3.30.70.1070">
    <property type="entry name" value="Sporulation related repeat"/>
    <property type="match status" value="1"/>
</dbReference>
<dbReference type="PROSITE" id="PS51724">
    <property type="entry name" value="SPOR"/>
    <property type="match status" value="1"/>
</dbReference>
<evidence type="ECO:0000313" key="3">
    <source>
        <dbReference type="EMBL" id="TRL38380.1"/>
    </source>
</evidence>
<dbReference type="InterPro" id="IPR007730">
    <property type="entry name" value="SPOR-like_dom"/>
</dbReference>
<proteinExistence type="predicted"/>
<feature type="region of interest" description="Disordered" evidence="1">
    <location>
        <begin position="136"/>
        <end position="157"/>
    </location>
</feature>
<reference evidence="3 4" key="1">
    <citation type="submission" date="2019-07" db="EMBL/GenBank/DDBJ databases">
        <title>Ln-dependent methylotrophs.</title>
        <authorList>
            <person name="Tani A."/>
        </authorList>
    </citation>
    <scope>NUCLEOTIDE SEQUENCE [LARGE SCALE GENOMIC DNA]</scope>
    <source>
        <strain evidence="3 4">SM12</strain>
    </source>
</reference>
<feature type="domain" description="SPOR" evidence="2">
    <location>
        <begin position="956"/>
        <end position="1040"/>
    </location>
</feature>
<feature type="region of interest" description="Disordered" evidence="1">
    <location>
        <begin position="842"/>
        <end position="861"/>
    </location>
</feature>
<dbReference type="Proteomes" id="UP000316801">
    <property type="component" value="Unassembled WGS sequence"/>
</dbReference>
<evidence type="ECO:0000256" key="1">
    <source>
        <dbReference type="SAM" id="MobiDB-lite"/>
    </source>
</evidence>
<feature type="region of interest" description="Disordered" evidence="1">
    <location>
        <begin position="576"/>
        <end position="615"/>
    </location>
</feature>
<feature type="region of interest" description="Disordered" evidence="1">
    <location>
        <begin position="773"/>
        <end position="813"/>
    </location>
</feature>
<accession>A0A549T944</accession>
<evidence type="ECO:0000313" key="4">
    <source>
        <dbReference type="Proteomes" id="UP000316801"/>
    </source>
</evidence>
<feature type="compositionally biased region" description="Polar residues" evidence="1">
    <location>
        <begin position="850"/>
        <end position="860"/>
    </location>
</feature>
<feature type="region of interest" description="Disordered" evidence="1">
    <location>
        <begin position="281"/>
        <end position="301"/>
    </location>
</feature>
<dbReference type="Pfam" id="PF05036">
    <property type="entry name" value="SPOR"/>
    <property type="match status" value="1"/>
</dbReference>
<dbReference type="EMBL" id="VJMG01000032">
    <property type="protein sequence ID" value="TRL38380.1"/>
    <property type="molecule type" value="Genomic_DNA"/>
</dbReference>
<feature type="region of interest" description="Disordered" evidence="1">
    <location>
        <begin position="29"/>
        <end position="49"/>
    </location>
</feature>
<dbReference type="GO" id="GO:0042834">
    <property type="term" value="F:peptidoglycan binding"/>
    <property type="evidence" value="ECO:0007669"/>
    <property type="project" value="InterPro"/>
</dbReference>
<gene>
    <name evidence="3" type="ORF">FNA46_13125</name>
</gene>
<comment type="caution">
    <text evidence="3">The sequence shown here is derived from an EMBL/GenBank/DDBJ whole genome shotgun (WGS) entry which is preliminary data.</text>
</comment>
<name>A0A549T944_9HYPH</name>
<organism evidence="3 4">
    <name type="scientific">Rhizobium straminoryzae</name>
    <dbReference type="NCBI Taxonomy" id="1387186"/>
    <lineage>
        <taxon>Bacteria</taxon>
        <taxon>Pseudomonadati</taxon>
        <taxon>Pseudomonadota</taxon>
        <taxon>Alphaproteobacteria</taxon>
        <taxon>Hyphomicrobiales</taxon>
        <taxon>Rhizobiaceae</taxon>
        <taxon>Rhizobium/Agrobacterium group</taxon>
        <taxon>Rhizobium</taxon>
    </lineage>
</organism>
<sequence>MADNSVAPGRMSGPDFFADDDPLAELARIAGYDERPEPRGSSRREPAFNLEDELLREFESYDSPRLDPVGDFSLTPEPAFEPQGPVEPAVPLHEMRRVDDRRVPHPADPFAEPDPFTTGFAAHHDVARVDDLIRPDRAPEPAARRDVDASPVSSVDVPSFDAPEAYAAFGFGRDDAAFTQGSAPAPALVEPEQSSARTVAVAPAPAMEPDFELDLISELETSLAPVSPALAGRKTHTRPPAKAYEPGFRMPLTNFVRAAEPVREPVATAVRDTPLAVDPFADADPLTVRPEPVPARSPARMPMEDTYLPAAAESRVTAAEPEPELELDEIEMPDLPAVAARFSPRDEAPVEIERDLRAPPPPAAGAAQPVREEVSADLMHDADFELSLDDLDLDLDFSDILPFDDRASATAAAQPAADRVAAVAAPLEARPVAPRVDEPVAPVDARPAPAVHAPSVATGSVSASAARVVAAPAPRPAPEVSTLGPAIPAFLMNSRSAATVAEPEPRKAAGAEVEDVSAGADPFDPALFAETDDVIETVPELDVPDLTPHEPEQQAPAHSDFDLHLDSELATLIDQPARPKSHEAPRSRATATVATAATTTSQPAAAVAPAPKQELSGREFEDFERALEEDFRRAMAQSIQPAASEDDEDDEPYDVYPADARRRTPRWLLPASAAGLLVIVGVSGYAWFASDTRKLGGDGAPVIIAADTDAVKVAPENPGGKTVPNQDKAVYDRVASGAMHDPKQSSLISSEEQPMDVVQKTLMPDNLPLQGEEEAADAAPAATATADTQDPRLLPQQHGKPGEQAGANGDQLAVMPRRVKTMIVRPDGTLVEQVTDVPAQPAAAKTAAASHSTDPTTSASVPAIAQPQPGAATDMAGVDVAKTTTLTGTAQAPAAAQAPAGVPQPGMPVPTARPSVQPVNVVASVNDQAAARQAAAPQAQAAVAQPAATPAAASAGVPGGGYYIQIASLPSEADAQKSYRNLSSKYASLLGGRAHDIARADVPGKGTFFRVRVAAGASRDEAAALCESYRAAGGTCLIAR</sequence>
<dbReference type="RefSeq" id="WP_143125659.1">
    <property type="nucleotide sequence ID" value="NZ_VJMG01000032.1"/>
</dbReference>
<keyword evidence="4" id="KW-1185">Reference proteome</keyword>
<feature type="compositionally biased region" description="Basic and acidic residues" evidence="1">
    <location>
        <begin position="136"/>
        <end position="148"/>
    </location>
</feature>
<dbReference type="AlphaFoldDB" id="A0A549T944"/>
<evidence type="ECO:0000259" key="2">
    <source>
        <dbReference type="PROSITE" id="PS51724"/>
    </source>
</evidence>
<feature type="compositionally biased region" description="Basic and acidic residues" evidence="1">
    <location>
        <begin position="31"/>
        <end position="46"/>
    </location>
</feature>
<dbReference type="InterPro" id="IPR036680">
    <property type="entry name" value="SPOR-like_sf"/>
</dbReference>
<feature type="compositionally biased region" description="Low complexity" evidence="1">
    <location>
        <begin position="777"/>
        <end position="788"/>
    </location>
</feature>